<reference evidence="2" key="1">
    <citation type="journal article" date="2017" name="Nature">
        <title>The sunflower genome provides insights into oil metabolism, flowering and Asterid evolution.</title>
        <authorList>
            <person name="Badouin H."/>
            <person name="Gouzy J."/>
            <person name="Grassa C.J."/>
            <person name="Murat F."/>
            <person name="Staton S.E."/>
            <person name="Cottret L."/>
            <person name="Lelandais-Briere C."/>
            <person name="Owens G.L."/>
            <person name="Carrere S."/>
            <person name="Mayjonade B."/>
            <person name="Legrand L."/>
            <person name="Gill N."/>
            <person name="Kane N.C."/>
            <person name="Bowers J.E."/>
            <person name="Hubner S."/>
            <person name="Bellec A."/>
            <person name="Berard A."/>
            <person name="Berges H."/>
            <person name="Blanchet N."/>
            <person name="Boniface M.C."/>
            <person name="Brunel D."/>
            <person name="Catrice O."/>
            <person name="Chaidir N."/>
            <person name="Claudel C."/>
            <person name="Donnadieu C."/>
            <person name="Faraut T."/>
            <person name="Fievet G."/>
            <person name="Helmstetter N."/>
            <person name="King M."/>
            <person name="Knapp S.J."/>
            <person name="Lai Z."/>
            <person name="Le Paslier M.C."/>
            <person name="Lippi Y."/>
            <person name="Lorenzon L."/>
            <person name="Mandel J.R."/>
            <person name="Marage G."/>
            <person name="Marchand G."/>
            <person name="Marquand E."/>
            <person name="Bret-Mestries E."/>
            <person name="Morien E."/>
            <person name="Nambeesan S."/>
            <person name="Nguyen T."/>
            <person name="Pegot-Espagnet P."/>
            <person name="Pouilly N."/>
            <person name="Raftis F."/>
            <person name="Sallet E."/>
            <person name="Schiex T."/>
            <person name="Thomas J."/>
            <person name="Vandecasteele C."/>
            <person name="Vares D."/>
            <person name="Vear F."/>
            <person name="Vautrin S."/>
            <person name="Crespi M."/>
            <person name="Mangin B."/>
            <person name="Burke J.M."/>
            <person name="Salse J."/>
            <person name="Munos S."/>
            <person name="Vincourt P."/>
            <person name="Rieseberg L.H."/>
            <person name="Langlade N.B."/>
        </authorList>
    </citation>
    <scope>NUCLEOTIDE SEQUENCE</scope>
    <source>
        <tissue evidence="2">Leaves</tissue>
    </source>
</reference>
<accession>A0A9K3GY18</accession>
<evidence type="ECO:0000313" key="3">
    <source>
        <dbReference type="Proteomes" id="UP000215914"/>
    </source>
</evidence>
<protein>
    <submittedName>
        <fullName evidence="2">Uncharacterized protein</fullName>
    </submittedName>
</protein>
<evidence type="ECO:0000256" key="1">
    <source>
        <dbReference type="SAM" id="MobiDB-lite"/>
    </source>
</evidence>
<name>A0A9K3GY18_HELAN</name>
<dbReference type="Gramene" id="mRNA:HanXRQr2_Chr16g0751311">
    <property type="protein sequence ID" value="CDS:HanXRQr2_Chr16g0751311.1"/>
    <property type="gene ID" value="HanXRQr2_Chr16g0751311"/>
</dbReference>
<sequence length="93" mass="10309">MCRSATGRHHRHLLRQNRYPCLQRGLQLAKCDPHQKHYLSFLSMFYLSSSSRLLSASSVPYPPLHLPLTAPSQPASSPSCLSNSSSAQADSSR</sequence>
<keyword evidence="3" id="KW-1185">Reference proteome</keyword>
<organism evidence="2 3">
    <name type="scientific">Helianthus annuus</name>
    <name type="common">Common sunflower</name>
    <dbReference type="NCBI Taxonomy" id="4232"/>
    <lineage>
        <taxon>Eukaryota</taxon>
        <taxon>Viridiplantae</taxon>
        <taxon>Streptophyta</taxon>
        <taxon>Embryophyta</taxon>
        <taxon>Tracheophyta</taxon>
        <taxon>Spermatophyta</taxon>
        <taxon>Magnoliopsida</taxon>
        <taxon>eudicotyledons</taxon>
        <taxon>Gunneridae</taxon>
        <taxon>Pentapetalae</taxon>
        <taxon>asterids</taxon>
        <taxon>campanulids</taxon>
        <taxon>Asterales</taxon>
        <taxon>Asteraceae</taxon>
        <taxon>Asteroideae</taxon>
        <taxon>Heliantheae alliance</taxon>
        <taxon>Heliantheae</taxon>
        <taxon>Helianthus</taxon>
    </lineage>
</organism>
<evidence type="ECO:0000313" key="2">
    <source>
        <dbReference type="EMBL" id="KAF5760257.1"/>
    </source>
</evidence>
<dbReference type="Proteomes" id="UP000215914">
    <property type="component" value="Unassembled WGS sequence"/>
</dbReference>
<comment type="caution">
    <text evidence="2">The sequence shown here is derived from an EMBL/GenBank/DDBJ whole genome shotgun (WGS) entry which is preliminary data.</text>
</comment>
<dbReference type="AlphaFoldDB" id="A0A9K3GY18"/>
<feature type="region of interest" description="Disordered" evidence="1">
    <location>
        <begin position="66"/>
        <end position="93"/>
    </location>
</feature>
<dbReference type="EMBL" id="MNCJ02000331">
    <property type="protein sequence ID" value="KAF5760257.1"/>
    <property type="molecule type" value="Genomic_DNA"/>
</dbReference>
<reference evidence="2" key="2">
    <citation type="submission" date="2020-06" db="EMBL/GenBank/DDBJ databases">
        <title>Helianthus annuus Genome sequencing and assembly Release 2.</title>
        <authorList>
            <person name="Gouzy J."/>
            <person name="Langlade N."/>
            <person name="Munos S."/>
        </authorList>
    </citation>
    <scope>NUCLEOTIDE SEQUENCE</scope>
    <source>
        <tissue evidence="2">Leaves</tissue>
    </source>
</reference>
<gene>
    <name evidence="2" type="ORF">HanXRQr2_Chr16g0751311</name>
</gene>
<proteinExistence type="predicted"/>